<reference evidence="1 2" key="1">
    <citation type="submission" date="2022-07" db="EMBL/GenBank/DDBJ databases">
        <title>Two temperate virus in Haloterrigena jeotgali A29.</title>
        <authorList>
            <person name="Deng X."/>
        </authorList>
    </citation>
    <scope>NUCLEOTIDE SEQUENCE [LARGE SCALE GENOMIC DNA]</scope>
    <source>
        <strain evidence="1 2">A29</strain>
    </source>
</reference>
<dbReference type="GeneID" id="39864314"/>
<dbReference type="RefSeq" id="WP_049966514.1">
    <property type="nucleotide sequence ID" value="NZ_CP101873.1"/>
</dbReference>
<dbReference type="Proteomes" id="UP001224926">
    <property type="component" value="Chromosome"/>
</dbReference>
<evidence type="ECO:0000313" key="2">
    <source>
        <dbReference type="Proteomes" id="UP001224926"/>
    </source>
</evidence>
<gene>
    <name evidence="1" type="ORF">NP511_17785</name>
</gene>
<dbReference type="EMBL" id="CP101873">
    <property type="protein sequence ID" value="WMT07226.1"/>
    <property type="molecule type" value="Genomic_DNA"/>
</dbReference>
<name>A0AAF0PB03_9EURY</name>
<organism evidence="1 2">
    <name type="scientific">Natrinema thermotolerans</name>
    <dbReference type="NCBI Taxonomy" id="121872"/>
    <lineage>
        <taxon>Archaea</taxon>
        <taxon>Methanobacteriati</taxon>
        <taxon>Methanobacteriota</taxon>
        <taxon>Stenosarchaea group</taxon>
        <taxon>Halobacteria</taxon>
        <taxon>Halobacteriales</taxon>
        <taxon>Natrialbaceae</taxon>
        <taxon>Natrinema</taxon>
    </lineage>
</organism>
<sequence>MAQETEIVPLLDDHDKAQLIERLVDHGYTDLATSVVGQDNLDEDRLKDALRDIDEQYAEHLHHKTLRKIAHA</sequence>
<proteinExistence type="predicted"/>
<keyword evidence="2" id="KW-1185">Reference proteome</keyword>
<dbReference type="AlphaFoldDB" id="A0AAF0PB03"/>
<accession>A0AAF0PB03</accession>
<protein>
    <submittedName>
        <fullName evidence="1">Uncharacterized protein</fullName>
    </submittedName>
</protein>
<dbReference type="GeneID" id="84215832"/>
<evidence type="ECO:0000313" key="1">
    <source>
        <dbReference type="EMBL" id="WMT07226.1"/>
    </source>
</evidence>